<dbReference type="RefSeq" id="WP_159262941.1">
    <property type="nucleotide sequence ID" value="NZ_CP041348.1"/>
</dbReference>
<dbReference type="Proteomes" id="UP000464674">
    <property type="component" value="Chromosome"/>
</dbReference>
<reference evidence="1 2" key="1">
    <citation type="journal article" date="2020" name="Carbohydr. Polym.">
        <title>Characterization and optimization of production of bacterial cellulose from strain CGMCC 17276 based on whole-genome analysis.</title>
        <authorList>
            <person name="Lu T."/>
            <person name="Gao H."/>
            <person name="Liao B."/>
            <person name="Wu J."/>
            <person name="Zhang W."/>
            <person name="Huang J."/>
            <person name="Liu M."/>
            <person name="Huang J."/>
            <person name="Chang Z."/>
            <person name="Jin M."/>
            <person name="Yi Z."/>
            <person name="Jiang D."/>
        </authorList>
    </citation>
    <scope>NUCLEOTIDE SEQUENCE [LARGE SCALE GENOMIC DNA]</scope>
    <source>
        <strain evidence="1 2">CGMCC 17276</strain>
    </source>
</reference>
<dbReference type="AlphaFoldDB" id="A0A857FQ77"/>
<dbReference type="Pfam" id="PF10076">
    <property type="entry name" value="Phage_Mu_Gp48"/>
    <property type="match status" value="1"/>
</dbReference>
<organism evidence="1 2">
    <name type="scientific">Komagataeibacter xylinus</name>
    <name type="common">Gluconacetobacter xylinus</name>
    <dbReference type="NCBI Taxonomy" id="28448"/>
    <lineage>
        <taxon>Bacteria</taxon>
        <taxon>Pseudomonadati</taxon>
        <taxon>Pseudomonadota</taxon>
        <taxon>Alphaproteobacteria</taxon>
        <taxon>Acetobacterales</taxon>
        <taxon>Acetobacteraceae</taxon>
        <taxon>Komagataeibacter</taxon>
    </lineage>
</organism>
<gene>
    <name evidence="1" type="ORF">FMA36_14025</name>
</gene>
<evidence type="ECO:0000313" key="1">
    <source>
        <dbReference type="EMBL" id="QHC36468.1"/>
    </source>
</evidence>
<accession>A0A857FQ77</accession>
<name>A0A857FQ77_KOMXY</name>
<sequence>MAIPSYSADQLLAAFKRTLYRGRAWPRGTDTVMHVTLSGFMPAPARFIAAARNLVPDVFPSTTTSVLPEWEASLGLPDPCAGESPTIEERRAQVVARLTDSGGASIPYYVQFAKTLGYNITITEFAAARAGALRAGQPCCGTAWAYAWQVNALQTTVTRFAAGQSYAGDALANWGNAVLECEIRARVQAHTIVMFAYG</sequence>
<evidence type="ECO:0000313" key="2">
    <source>
        <dbReference type="Proteomes" id="UP000464674"/>
    </source>
</evidence>
<dbReference type="InterPro" id="IPR018755">
    <property type="entry name" value="Phage_Mu_Gp48"/>
</dbReference>
<dbReference type="EMBL" id="CP041348">
    <property type="protein sequence ID" value="QHC36468.1"/>
    <property type="molecule type" value="Genomic_DNA"/>
</dbReference>
<protein>
    <submittedName>
        <fullName evidence="1">DUF2313 domain-containing protein</fullName>
    </submittedName>
</protein>
<dbReference type="OrthoDB" id="6592844at2"/>
<proteinExistence type="predicted"/>